<dbReference type="InterPro" id="IPR003961">
    <property type="entry name" value="FN3_dom"/>
</dbReference>
<feature type="signal peptide" evidence="2">
    <location>
        <begin position="1"/>
        <end position="19"/>
    </location>
</feature>
<evidence type="ECO:0000259" key="3">
    <source>
        <dbReference type="PROSITE" id="PS50853"/>
    </source>
</evidence>
<evidence type="ECO:0000313" key="5">
    <source>
        <dbReference type="Proteomes" id="UP001500359"/>
    </source>
</evidence>
<dbReference type="RefSeq" id="WP_343859420.1">
    <property type="nucleotide sequence ID" value="NZ_BAAAFD010000005.1"/>
</dbReference>
<feature type="domain" description="Fibronectin type-III" evidence="3">
    <location>
        <begin position="608"/>
        <end position="695"/>
    </location>
</feature>
<dbReference type="Gene3D" id="2.130.10.130">
    <property type="entry name" value="Integrin alpha, N-terminal"/>
    <property type="match status" value="1"/>
</dbReference>
<evidence type="ECO:0000313" key="4">
    <source>
        <dbReference type="EMBL" id="GAA0856779.1"/>
    </source>
</evidence>
<dbReference type="InterPro" id="IPR028974">
    <property type="entry name" value="TSP_type-3_rpt"/>
</dbReference>
<evidence type="ECO:0000256" key="1">
    <source>
        <dbReference type="ARBA" id="ARBA00022729"/>
    </source>
</evidence>
<dbReference type="CDD" id="cd00063">
    <property type="entry name" value="FN3"/>
    <property type="match status" value="1"/>
</dbReference>
<reference evidence="4 5" key="1">
    <citation type="journal article" date="2019" name="Int. J. Syst. Evol. Microbiol.">
        <title>The Global Catalogue of Microorganisms (GCM) 10K type strain sequencing project: providing services to taxonomists for standard genome sequencing and annotation.</title>
        <authorList>
            <consortium name="The Broad Institute Genomics Platform"/>
            <consortium name="The Broad Institute Genome Sequencing Center for Infectious Disease"/>
            <person name="Wu L."/>
            <person name="Ma J."/>
        </authorList>
    </citation>
    <scope>NUCLEOTIDE SEQUENCE [LARGE SCALE GENOMIC DNA]</scope>
    <source>
        <strain evidence="4 5">JCM 15896</strain>
    </source>
</reference>
<sequence length="1654" mass="184400">MQKWIFLLVVSLFCFNSAAQPTLNTTTETPQKPADIVASTGLFDRVELTWSGDAPRYSVFRVNQATPDMVYKVGNVNQPNIVDRGEVPIDENDFHAGNMFTYMVAACVSESNCSEATSINNVALANPPILTGLSVADSDLIPTGHRASWNAIEGVDEYQLFVKAGNNNEHYSTAETSLEIHIPTGFEAQLLASACFKGKCGESTALSISAKEEGLVSNLRYFIDETLGEVKLVWDKPNALTTFGLFKQSPDTFVYSKFAETQSNSYVFNLSDNEKSGLVVKVSACNEKKVCDTGKFLAIDPIRALNRYNEGAPEVKVKGFANFALVSVGENRLDKFESIKLYRRDAMFGQESLIDTKDIGIGAQYTYVDSNIMPDRVYYYQIEGCVNDFCTRSYDVIFSGIESYASQVSTISDFSASFEVYRDKIELNWTAINNADQIEVYRKQGNSLFDYAFIPIAKVAGDASRFVDYTAAPGSDYYYFLKPIIDQKTGLQSNVAKGRIDYDIGIVIKPDAPIVKTHLNRFDKQIYVYVDPLPNLTGAEFYVANSLNGEYVKIPDNNSADFSNYIYGLNKGQTKYVKARICTNYACSDFSDAILTSTSSFERIPSVNIEKPTISQLHSNALKISFARVSDASYYKLWRKSGGFSGYESVTKIYTNEFIDDDVNPGISYEYNLTACNLIGCSNQSDSAHYTTKPIGRFFPVVISEVSKSFEEAIYITYQLESYNFEADNISRVNLYVSDSIDGEKRLFNTDEQFSGYGSTIFNDAELEKDYYFWVEFCFGSECRINPAYKLGRLFIPEEMPRTAPQLTLLNFNSFNSVAVEWDRTFGSADREVYWSESLHGEKMPLQTYSGPQPTNALHVISQVIGNEYKPKTGYFWGRNCYNQICSDFSQPLSAIIAAKNTQVIDQAISQLIFDNSEYLVADGQAGIKISGNTISTLQNVHIANGVTFSFDFFLQNYDPFFCGKIISSGIKFEQYVSYGEFSKFNTDLVRVYKGGANCSGQPLFIDPNSVYVVVGADLTKFTKINIEDIDSRWMNVSGEIDQNDLLTVRIQGMTLEPENVSSILTINPDFSGFTFSSHAFDAGVANLRITGTPFNTDRPHPLDTARLDSYGSEASLSAVFYRNAAYPNGPAVKASLYRVGRNNTLELVWSDSLINVNHQTTNIQIEQNGKYILLGKTCHEDRCSPTVSGQANAAFYLGIASFKANVLEQSRAINLTWQLVDAESIQIFTGSNRNNMTMWKQSNESDEIIPNVESEGLFIYARACKQNICSEPTEVIAVSIDGDFDGDGLIDEQEIIHGTDRYHSDSDNDGLTDFEEVQFSTNPLLKDTDNDGVLDGDDAYPLDPNRSTIDSVNVKHDTNGDGNADILWRNSSTGQNWLWTMNGRSIVRSAGINVIADQAWQIVGRGDFDGDGKSDILWRNGNTGRNYIYLMDGFNIKQHGQLNYVVDSNWKVAEVADFDGDGKDDILWRHAVRGDTWMYLMDGMSARVSQANLKVSDLNWEIVASGDVNGDDKVDVIWRHKTRGDNYIWLMNGTTIANRYVLNKVASSDWTIAGAGDLNGDGSDDIIWRNQRDGRNWAYLMNGGQIQTSAMINSVANTHWQIADISDLNGDGKADLFWRQGQSGQSYIYLMNGMSIDSSGYSNIANPSWNAIN</sequence>
<dbReference type="InterPro" id="IPR013517">
    <property type="entry name" value="FG-GAP"/>
</dbReference>
<name>A0ABN1LJA4_9ALTE</name>
<dbReference type="SUPFAM" id="SSF69318">
    <property type="entry name" value="Integrin alpha N-terminal domain"/>
    <property type="match status" value="1"/>
</dbReference>
<dbReference type="Pfam" id="PF13517">
    <property type="entry name" value="FG-GAP_3"/>
    <property type="match status" value="2"/>
</dbReference>
<dbReference type="InterPro" id="IPR018247">
    <property type="entry name" value="EF_Hand_1_Ca_BS"/>
</dbReference>
<dbReference type="Gene3D" id="2.60.40.10">
    <property type="entry name" value="Immunoglobulins"/>
    <property type="match status" value="2"/>
</dbReference>
<protein>
    <recommendedName>
        <fullName evidence="3">Fibronectin type-III domain-containing protein</fullName>
    </recommendedName>
</protein>
<dbReference type="PANTHER" id="PTHR46580">
    <property type="entry name" value="SENSOR KINASE-RELATED"/>
    <property type="match status" value="1"/>
</dbReference>
<dbReference type="EMBL" id="BAAAFD010000005">
    <property type="protein sequence ID" value="GAA0856779.1"/>
    <property type="molecule type" value="Genomic_DNA"/>
</dbReference>
<dbReference type="SUPFAM" id="SSF49265">
    <property type="entry name" value="Fibronectin type III"/>
    <property type="match status" value="1"/>
</dbReference>
<organism evidence="4 5">
    <name type="scientific">Aliiglaciecola litoralis</name>
    <dbReference type="NCBI Taxonomy" id="582857"/>
    <lineage>
        <taxon>Bacteria</taxon>
        <taxon>Pseudomonadati</taxon>
        <taxon>Pseudomonadota</taxon>
        <taxon>Gammaproteobacteria</taxon>
        <taxon>Alteromonadales</taxon>
        <taxon>Alteromonadaceae</taxon>
        <taxon>Aliiglaciecola</taxon>
    </lineage>
</organism>
<comment type="caution">
    <text evidence="4">The sequence shown here is derived from an EMBL/GenBank/DDBJ whole genome shotgun (WGS) entry which is preliminary data.</text>
</comment>
<dbReference type="InterPro" id="IPR028994">
    <property type="entry name" value="Integrin_alpha_N"/>
</dbReference>
<keyword evidence="1 2" id="KW-0732">Signal</keyword>
<evidence type="ECO:0000256" key="2">
    <source>
        <dbReference type="SAM" id="SignalP"/>
    </source>
</evidence>
<keyword evidence="5" id="KW-1185">Reference proteome</keyword>
<dbReference type="PROSITE" id="PS00018">
    <property type="entry name" value="EF_HAND_1"/>
    <property type="match status" value="1"/>
</dbReference>
<proteinExistence type="predicted"/>
<accession>A0ABN1LJA4</accession>
<feature type="chain" id="PRO_5045390162" description="Fibronectin type-III domain-containing protein" evidence="2">
    <location>
        <begin position="20"/>
        <end position="1654"/>
    </location>
</feature>
<dbReference type="Proteomes" id="UP001500359">
    <property type="component" value="Unassembled WGS sequence"/>
</dbReference>
<dbReference type="PANTHER" id="PTHR46580:SF2">
    <property type="entry name" value="MAM DOMAIN-CONTAINING PROTEIN"/>
    <property type="match status" value="1"/>
</dbReference>
<gene>
    <name evidence="4" type="ORF">GCM10009114_19980</name>
</gene>
<dbReference type="PROSITE" id="PS50853">
    <property type="entry name" value="FN3"/>
    <property type="match status" value="1"/>
</dbReference>
<dbReference type="InterPro" id="IPR036116">
    <property type="entry name" value="FN3_sf"/>
</dbReference>
<dbReference type="SUPFAM" id="SSF103647">
    <property type="entry name" value="TSP type-3 repeat"/>
    <property type="match status" value="1"/>
</dbReference>
<dbReference type="InterPro" id="IPR013783">
    <property type="entry name" value="Ig-like_fold"/>
</dbReference>